<organism evidence="7 8">
    <name type="scientific">Microbacterium esteraromaticum</name>
    <dbReference type="NCBI Taxonomy" id="57043"/>
    <lineage>
        <taxon>Bacteria</taxon>
        <taxon>Bacillati</taxon>
        <taxon>Actinomycetota</taxon>
        <taxon>Actinomycetes</taxon>
        <taxon>Micrococcales</taxon>
        <taxon>Microbacteriaceae</taxon>
        <taxon>Microbacterium</taxon>
    </lineage>
</organism>
<dbReference type="Gene3D" id="3.40.1190.20">
    <property type="match status" value="1"/>
</dbReference>
<dbReference type="SUPFAM" id="SSF53613">
    <property type="entry name" value="Ribokinase-like"/>
    <property type="match status" value="1"/>
</dbReference>
<dbReference type="Gene3D" id="2.20.150.10">
    <property type="entry name" value="putative 5-dehydro-2- deoxygluconokinase"/>
    <property type="match status" value="1"/>
</dbReference>
<dbReference type="InterPro" id="IPR011611">
    <property type="entry name" value="PfkB_dom"/>
</dbReference>
<keyword evidence="3" id="KW-0547">Nucleotide-binding</keyword>
<sequence>MPAGRTDEKLRFRWSNARAANGVLSSAAAEPVSGPRMRRTLADCYYVAMSLQLNAIFDVVTVGRAVVDMYPAEDGRAPKDVVSYNQYLGGSPTNVAVAAARTGLRSAVVTRTGADLFHDFIRSQLDSFGVDTRWVCSSPARRTTLAVCDLHEPHEPALTFFRDARPPEDDLVAAELQEAADAAGILWITASGFASEQSAEAHTAALGSARRVFLDLDHRPDFWPSEAALRERVRPVLAQADAVVGNVREAEIALGISASPRELARELLNRGARVAVIKEGARGAIAATGDELFEQSSFPVRTINGLGAGDAFGGQLLRGESAGWPLDQTLRHAAAAGAIVASRRGCSVAMPTADEITDFLASHTRPRQR</sequence>
<dbReference type="Proteomes" id="UP000515708">
    <property type="component" value="Chromosome"/>
</dbReference>
<dbReference type="GO" id="GO:0005524">
    <property type="term" value="F:ATP binding"/>
    <property type="evidence" value="ECO:0007669"/>
    <property type="project" value="UniProtKB-KW"/>
</dbReference>
<feature type="domain" description="Carbohydrate kinase PfkB" evidence="6">
    <location>
        <begin position="58"/>
        <end position="352"/>
    </location>
</feature>
<accession>A0A7D8AAQ5</accession>
<dbReference type="PANTHER" id="PTHR43085:SF49">
    <property type="entry name" value="5-DEHYDRO-2-DEOXYGLUCONOKINASE"/>
    <property type="match status" value="1"/>
</dbReference>
<dbReference type="CDD" id="cd01166">
    <property type="entry name" value="KdgK"/>
    <property type="match status" value="1"/>
</dbReference>
<proteinExistence type="inferred from homology"/>
<gene>
    <name evidence="7" type="ORF">FVO59_03885</name>
</gene>
<evidence type="ECO:0000256" key="4">
    <source>
        <dbReference type="ARBA" id="ARBA00022777"/>
    </source>
</evidence>
<evidence type="ECO:0000256" key="1">
    <source>
        <dbReference type="ARBA" id="ARBA00010688"/>
    </source>
</evidence>
<name>A0A7D8AAQ5_9MICO</name>
<dbReference type="InterPro" id="IPR002139">
    <property type="entry name" value="Ribo/fructo_kinase"/>
</dbReference>
<dbReference type="PRINTS" id="PR00990">
    <property type="entry name" value="RIBOKINASE"/>
</dbReference>
<keyword evidence="2" id="KW-0808">Transferase</keyword>
<evidence type="ECO:0000256" key="3">
    <source>
        <dbReference type="ARBA" id="ARBA00022741"/>
    </source>
</evidence>
<protein>
    <submittedName>
        <fullName evidence="7">5-dehydro-2-deoxygluconokinase</fullName>
    </submittedName>
</protein>
<comment type="similarity">
    <text evidence="1">Belongs to the carbohydrate kinase PfkB family.</text>
</comment>
<evidence type="ECO:0000256" key="5">
    <source>
        <dbReference type="ARBA" id="ARBA00022840"/>
    </source>
</evidence>
<dbReference type="InterPro" id="IPR029056">
    <property type="entry name" value="Ribokinase-like"/>
</dbReference>
<dbReference type="PANTHER" id="PTHR43085">
    <property type="entry name" value="HEXOKINASE FAMILY MEMBER"/>
    <property type="match status" value="1"/>
</dbReference>
<dbReference type="EMBL" id="CP043732">
    <property type="protein sequence ID" value="QMU96444.1"/>
    <property type="molecule type" value="Genomic_DNA"/>
</dbReference>
<dbReference type="AlphaFoldDB" id="A0A7D8AAQ5"/>
<keyword evidence="5" id="KW-0067">ATP-binding</keyword>
<keyword evidence="4 7" id="KW-0418">Kinase</keyword>
<dbReference type="Pfam" id="PF00294">
    <property type="entry name" value="PfkB"/>
    <property type="match status" value="1"/>
</dbReference>
<evidence type="ECO:0000313" key="7">
    <source>
        <dbReference type="EMBL" id="QMU96444.1"/>
    </source>
</evidence>
<evidence type="ECO:0000259" key="6">
    <source>
        <dbReference type="Pfam" id="PF00294"/>
    </source>
</evidence>
<dbReference type="InterPro" id="IPR023314">
    <property type="entry name" value="Myo_inos_IolC-like_sf"/>
</dbReference>
<dbReference type="InterPro" id="IPR050306">
    <property type="entry name" value="PfkB_Carbo_kinase"/>
</dbReference>
<dbReference type="GO" id="GO:0016301">
    <property type="term" value="F:kinase activity"/>
    <property type="evidence" value="ECO:0007669"/>
    <property type="project" value="UniProtKB-KW"/>
</dbReference>
<reference evidence="7 8" key="1">
    <citation type="journal article" date="2020" name="Front. Microbiol.">
        <title>Design of Bacterial Strain-Specific qPCR Assays Using NGS Data and Publicly Available Resources and Its Application to Track Biocontrol Strains.</title>
        <authorList>
            <person name="Hernandez I."/>
            <person name="Sant C."/>
            <person name="Martinez R."/>
            <person name="Fernandez C."/>
        </authorList>
    </citation>
    <scope>NUCLEOTIDE SEQUENCE [LARGE SCALE GENOMIC DNA]</scope>
    <source>
        <strain evidence="7 8">B24</strain>
    </source>
</reference>
<evidence type="ECO:0000313" key="8">
    <source>
        <dbReference type="Proteomes" id="UP000515708"/>
    </source>
</evidence>
<evidence type="ECO:0000256" key="2">
    <source>
        <dbReference type="ARBA" id="ARBA00022679"/>
    </source>
</evidence>